<dbReference type="Pfam" id="PF12814">
    <property type="entry name" value="Mcp5_PH"/>
    <property type="match status" value="1"/>
</dbReference>
<feature type="region of interest" description="Disordered" evidence="1">
    <location>
        <begin position="949"/>
        <end position="1027"/>
    </location>
</feature>
<feature type="region of interest" description="Disordered" evidence="1">
    <location>
        <begin position="519"/>
        <end position="595"/>
    </location>
</feature>
<feature type="region of interest" description="Disordered" evidence="1">
    <location>
        <begin position="390"/>
        <end position="426"/>
    </location>
</feature>
<dbReference type="AlphaFoldDB" id="A0A9W8Z034"/>
<dbReference type="OrthoDB" id="2149224at2759"/>
<feature type="compositionally biased region" description="Polar residues" evidence="1">
    <location>
        <begin position="521"/>
        <end position="538"/>
    </location>
</feature>
<dbReference type="EMBL" id="JAPEVB010000001">
    <property type="protein sequence ID" value="KAJ4396174.1"/>
    <property type="molecule type" value="Genomic_DNA"/>
</dbReference>
<name>A0A9W8Z034_9PEZI</name>
<feature type="compositionally biased region" description="Polar residues" evidence="1">
    <location>
        <begin position="696"/>
        <end position="706"/>
    </location>
</feature>
<evidence type="ECO:0000313" key="4">
    <source>
        <dbReference type="Proteomes" id="UP001140453"/>
    </source>
</evidence>
<evidence type="ECO:0000313" key="3">
    <source>
        <dbReference type="EMBL" id="KAJ4396174.1"/>
    </source>
</evidence>
<feature type="region of interest" description="Disordered" evidence="1">
    <location>
        <begin position="138"/>
        <end position="163"/>
    </location>
</feature>
<dbReference type="PANTHER" id="PTHR28190:SF2">
    <property type="entry name" value="MIGRATION PROTEIN, PUTATIVE (AFU_ORTHOLOGUE AFUA_2G07730)-RELATED"/>
    <property type="match status" value="1"/>
</dbReference>
<feature type="region of interest" description="Disordered" evidence="1">
    <location>
        <begin position="634"/>
        <end position="714"/>
    </location>
</feature>
<feature type="compositionally biased region" description="Basic residues" evidence="1">
    <location>
        <begin position="762"/>
        <end position="774"/>
    </location>
</feature>
<feature type="region of interest" description="Disordered" evidence="1">
    <location>
        <begin position="1"/>
        <end position="29"/>
    </location>
</feature>
<accession>A0A9W8Z034</accession>
<feature type="region of interest" description="Disordered" evidence="1">
    <location>
        <begin position="1229"/>
        <end position="1261"/>
    </location>
</feature>
<feature type="compositionally biased region" description="Polar residues" evidence="1">
    <location>
        <begin position="390"/>
        <end position="407"/>
    </location>
</feature>
<keyword evidence="4" id="KW-1185">Reference proteome</keyword>
<evidence type="ECO:0000256" key="1">
    <source>
        <dbReference type="SAM" id="MobiDB-lite"/>
    </source>
</evidence>
<protein>
    <recommendedName>
        <fullName evidence="2">Pleckstrin homology domain-containing protein</fullName>
    </recommendedName>
</protein>
<feature type="compositionally biased region" description="Basic and acidic residues" evidence="1">
    <location>
        <begin position="1246"/>
        <end position="1261"/>
    </location>
</feature>
<feature type="region of interest" description="Disordered" evidence="1">
    <location>
        <begin position="1175"/>
        <end position="1210"/>
    </location>
</feature>
<feature type="domain" description="Pleckstrin homology" evidence="2">
    <location>
        <begin position="803"/>
        <end position="936"/>
    </location>
</feature>
<feature type="region of interest" description="Disordered" evidence="1">
    <location>
        <begin position="188"/>
        <end position="216"/>
    </location>
</feature>
<feature type="compositionally biased region" description="Low complexity" evidence="1">
    <location>
        <begin position="647"/>
        <end position="656"/>
    </location>
</feature>
<dbReference type="InterPro" id="IPR053005">
    <property type="entry name" value="Nuclear_Pos-Cytoskel_Interact"/>
</dbReference>
<feature type="compositionally biased region" description="Low complexity" evidence="1">
    <location>
        <begin position="949"/>
        <end position="967"/>
    </location>
</feature>
<feature type="compositionally biased region" description="Basic residues" evidence="1">
    <location>
        <begin position="1185"/>
        <end position="1201"/>
    </location>
</feature>
<feature type="region of interest" description="Disordered" evidence="1">
    <location>
        <begin position="1059"/>
        <end position="1092"/>
    </location>
</feature>
<feature type="region of interest" description="Disordered" evidence="1">
    <location>
        <begin position="728"/>
        <end position="783"/>
    </location>
</feature>
<dbReference type="GO" id="GO:0005938">
    <property type="term" value="C:cell cortex"/>
    <property type="evidence" value="ECO:0007669"/>
    <property type="project" value="InterPro"/>
</dbReference>
<sequence>MSRSPPPVPGSDKTDKSDRMPRDLATDEKISILDPRRFTPTLHANLVGEILSLKRDQEEKRKVIEGLEAHLQTTRDEEDDIHATLQTTAKENRSLKRQLALLEGGTSSALAELARERDEAIETAAENKRRLEAAQKKLKLQEESAENTQGSWTKDKNEWEDERRKLDRKIHVLETRLKTVLEEVAASYMAMNDPSSQPIAEEDAEDKGRDSDTGSIRSMSLRYSILQKPNGHSLADELDFDDESDYGTEANGRDSVMSNYRHMRADSRASTIAKFHRRHNSGDSLIRTGSLTRGRFQQMQKDGLLNGIIQETEELTSPAPSKVSYTDTGVQYSPPPSPILSASKGPTPEPKRVTAMAAKWEKQYEEISTEANSRRKRISIAKPLAIQAPTSSQKLMVSTGAQTSTAPISPPRTPRSPEQASIPPKANEAPVLVSIGTQTEIPAAPRPVTPPDTALAIPSIAIIPPNTRPSTPKKPLLPQLQKDFGCQVSIAAVPMTTVGVQTEEIRVDQRLDQLPVHLHPSTITSRPTSPAESAQKPNDPNGHFTPVPGNIPARNPKRLTNSSQRSVSALSASPRGSVDLENGECTMSPVASTRKASTRISNMFTAFHDISSGDEMDDFGDVDPSDSEFRTALSAPRAVKSPEPGRSTPASSPSSPETVVQGRVSTDKTPPSPLGNTNIYNAYKLSGNQGVAMPDRSSSMKSGLQPSSMSSSRVGGMRKAAMIQNGINTHQEDDPPFPIPKRESSRYPISMTGNPNELATPKNHRARGRGHRHQNSGTTANTATTEATLGVQSNGSSQAANGVVDAIAQTMVGEWMFKYVRRRKSFGMGADNSGRDDSSNDRHKRWVWLAPYERAILWSSKQPSSGSALLGAKSGRKLAIQSVLDVKDDNPPPKGQLAVFNRSILILTPQRALKFTAINADRHYLWLTALSFLAHSQQEVPEIPATIAAPKAQPQSQQQQQQEAPDFQPLPPKQSRTRPRIRDSIRLAKSHNPVLSPPRPTGGIGATMSSQHRTLSDRTISPMPSIPDVPTNFLPSSGGMAYRPDSVDRDVVSRDAAEPPVISRFGREQPQQQAPMPSFHGRKRSNTGGRVPPPLSFRGFGAGPGHSVMDSQSTGMSDFGFAGPKTADLTSWRETPSETSSVRTSSQANLFEAIGTMRMEAFISPLAYSRFEGEGGLNYPDVARRRNKEARRQKSRSRSRSRTREGGLARGGVAGWREEYTGYLAAAGRGRRESGYGGRDNGYRTAGEEELRGRRNPFEGF</sequence>
<gene>
    <name evidence="3" type="ORF">N0V93_000393</name>
</gene>
<dbReference type="GO" id="GO:0015631">
    <property type="term" value="F:tubulin binding"/>
    <property type="evidence" value="ECO:0007669"/>
    <property type="project" value="TreeGrafter"/>
</dbReference>
<evidence type="ECO:0000259" key="2">
    <source>
        <dbReference type="Pfam" id="PF12814"/>
    </source>
</evidence>
<comment type="caution">
    <text evidence="3">The sequence shown here is derived from an EMBL/GenBank/DDBJ whole genome shotgun (WGS) entry which is preliminary data.</text>
</comment>
<reference evidence="3" key="1">
    <citation type="submission" date="2022-10" db="EMBL/GenBank/DDBJ databases">
        <title>Tapping the CABI collections for fungal endophytes: first genome assemblies for Collariella, Neodidymelliopsis, Ascochyta clinopodiicola, Didymella pomorum, Didymosphaeria variabile, Neocosmospora piperis and Neocucurbitaria cava.</title>
        <authorList>
            <person name="Hill R."/>
        </authorList>
    </citation>
    <scope>NUCLEOTIDE SEQUENCE</scope>
    <source>
        <strain evidence="3">IMI 355082</strain>
    </source>
</reference>
<dbReference type="GO" id="GO:0032065">
    <property type="term" value="P:maintenance of protein location in cell cortex"/>
    <property type="evidence" value="ECO:0007669"/>
    <property type="project" value="InterPro"/>
</dbReference>
<dbReference type="InterPro" id="IPR024774">
    <property type="entry name" value="PH_dom-Mcp5-type"/>
</dbReference>
<dbReference type="GO" id="GO:0005739">
    <property type="term" value="C:mitochondrion"/>
    <property type="evidence" value="ECO:0007669"/>
    <property type="project" value="TreeGrafter"/>
</dbReference>
<dbReference type="GO" id="GO:0000226">
    <property type="term" value="P:microtubule cytoskeleton organization"/>
    <property type="evidence" value="ECO:0007669"/>
    <property type="project" value="TreeGrafter"/>
</dbReference>
<dbReference type="GO" id="GO:0005543">
    <property type="term" value="F:phospholipid binding"/>
    <property type="evidence" value="ECO:0007669"/>
    <property type="project" value="InterPro"/>
</dbReference>
<proteinExistence type="predicted"/>
<dbReference type="Proteomes" id="UP001140453">
    <property type="component" value="Unassembled WGS sequence"/>
</dbReference>
<dbReference type="PANTHER" id="PTHR28190">
    <property type="entry name" value="NUCLEAR MIGRATION PROTEIN NUM1"/>
    <property type="match status" value="1"/>
</dbReference>
<feature type="compositionally biased region" description="Polar residues" evidence="1">
    <location>
        <begin position="1007"/>
        <end position="1019"/>
    </location>
</feature>
<feature type="compositionally biased region" description="Polar residues" evidence="1">
    <location>
        <begin position="663"/>
        <end position="680"/>
    </location>
</feature>
<organism evidence="3 4">
    <name type="scientific">Gnomoniopsis smithogilvyi</name>
    <dbReference type="NCBI Taxonomy" id="1191159"/>
    <lineage>
        <taxon>Eukaryota</taxon>
        <taxon>Fungi</taxon>
        <taxon>Dikarya</taxon>
        <taxon>Ascomycota</taxon>
        <taxon>Pezizomycotina</taxon>
        <taxon>Sordariomycetes</taxon>
        <taxon>Sordariomycetidae</taxon>
        <taxon>Diaporthales</taxon>
        <taxon>Gnomoniaceae</taxon>
        <taxon>Gnomoniopsis</taxon>
    </lineage>
</organism>
<feature type="compositionally biased region" description="Basic and acidic residues" evidence="1">
    <location>
        <begin position="153"/>
        <end position="163"/>
    </location>
</feature>
<feature type="compositionally biased region" description="Basic and acidic residues" evidence="1">
    <location>
        <begin position="12"/>
        <end position="29"/>
    </location>
</feature>
<feature type="compositionally biased region" description="Low complexity" evidence="1">
    <location>
        <begin position="562"/>
        <end position="573"/>
    </location>
</feature>